<reference evidence="2" key="1">
    <citation type="journal article" date="2019" name="Int. J. Syst. Evol. Microbiol.">
        <title>The Global Catalogue of Microorganisms (GCM) 10K type strain sequencing project: providing services to taxonomists for standard genome sequencing and annotation.</title>
        <authorList>
            <consortium name="The Broad Institute Genomics Platform"/>
            <consortium name="The Broad Institute Genome Sequencing Center for Infectious Disease"/>
            <person name="Wu L."/>
            <person name="Ma J."/>
        </authorList>
    </citation>
    <scope>NUCLEOTIDE SEQUENCE [LARGE SCALE GENOMIC DNA]</scope>
    <source>
        <strain evidence="2">CGMCC 4.6946</strain>
    </source>
</reference>
<sequence>MTAIPGTGCSITPGEQNQCDLRFLHRPGSPAVTSVAQSIVTHRQSEVGEVEDLL</sequence>
<dbReference type="EMBL" id="JBHSIW010000026">
    <property type="protein sequence ID" value="MFC4905533.1"/>
    <property type="molecule type" value="Genomic_DNA"/>
</dbReference>
<organism evidence="1 2">
    <name type="scientific">Kocuria oceani</name>
    <dbReference type="NCBI Taxonomy" id="988827"/>
    <lineage>
        <taxon>Bacteria</taxon>
        <taxon>Bacillati</taxon>
        <taxon>Actinomycetota</taxon>
        <taxon>Actinomycetes</taxon>
        <taxon>Micrococcales</taxon>
        <taxon>Micrococcaceae</taxon>
        <taxon>Kocuria</taxon>
    </lineage>
</organism>
<proteinExistence type="predicted"/>
<name>A0ABV9TQ02_9MICC</name>
<protein>
    <submittedName>
        <fullName evidence="1">Uncharacterized protein</fullName>
    </submittedName>
</protein>
<evidence type="ECO:0000313" key="1">
    <source>
        <dbReference type="EMBL" id="MFC4905533.1"/>
    </source>
</evidence>
<dbReference type="RefSeq" id="WP_158041147.1">
    <property type="nucleotide sequence ID" value="NZ_JARAMH010000022.1"/>
</dbReference>
<dbReference type="Proteomes" id="UP001595797">
    <property type="component" value="Unassembled WGS sequence"/>
</dbReference>
<evidence type="ECO:0000313" key="2">
    <source>
        <dbReference type="Proteomes" id="UP001595797"/>
    </source>
</evidence>
<keyword evidence="2" id="KW-1185">Reference proteome</keyword>
<gene>
    <name evidence="1" type="ORF">ACFPCS_18375</name>
</gene>
<accession>A0ABV9TQ02</accession>
<comment type="caution">
    <text evidence="1">The sequence shown here is derived from an EMBL/GenBank/DDBJ whole genome shotgun (WGS) entry which is preliminary data.</text>
</comment>